<comment type="subcellular location">
    <subcellularLocation>
        <location evidence="11">Mitochondrion inner membrane</location>
    </subcellularLocation>
</comment>
<evidence type="ECO:0000256" key="7">
    <source>
        <dbReference type="ARBA" id="ARBA00023002"/>
    </source>
</evidence>
<dbReference type="InterPro" id="IPR004572">
    <property type="entry name" value="Protoporphyrinogen_oxidase"/>
</dbReference>
<name>A0AAW0H6X5_MYOGA</name>
<evidence type="ECO:0000256" key="5">
    <source>
        <dbReference type="ARBA" id="ARBA00022630"/>
    </source>
</evidence>
<feature type="domain" description="Amine oxidase" evidence="12">
    <location>
        <begin position="12"/>
        <end position="64"/>
    </location>
</feature>
<gene>
    <name evidence="13" type="ORF">U0070_027542</name>
</gene>
<reference evidence="13 14" key="1">
    <citation type="journal article" date="2023" name="bioRxiv">
        <title>Conserved and derived expression patterns and positive selection on dental genes reveal complex evolutionary context of ever-growing rodent molars.</title>
        <authorList>
            <person name="Calamari Z.T."/>
            <person name="Song A."/>
            <person name="Cohen E."/>
            <person name="Akter M."/>
            <person name="Roy R.D."/>
            <person name="Hallikas O."/>
            <person name="Christensen M.M."/>
            <person name="Li P."/>
            <person name="Marangoni P."/>
            <person name="Jernvall J."/>
            <person name="Klein O.D."/>
        </authorList>
    </citation>
    <scope>NUCLEOTIDE SEQUENCE [LARGE SCALE GENOMIC DNA]</scope>
    <source>
        <strain evidence="13">V071</strain>
    </source>
</reference>
<keyword evidence="8 11" id="KW-0350">Heme biosynthesis</keyword>
<dbReference type="Pfam" id="PF01593">
    <property type="entry name" value="Amino_oxidase"/>
    <property type="match status" value="2"/>
</dbReference>
<dbReference type="GO" id="GO:0005743">
    <property type="term" value="C:mitochondrial inner membrane"/>
    <property type="evidence" value="ECO:0007669"/>
    <property type="project" value="UniProtKB-SubCell"/>
</dbReference>
<organism evidence="13 14">
    <name type="scientific">Myodes glareolus</name>
    <name type="common">Bank vole</name>
    <name type="synonym">Clethrionomys glareolus</name>
    <dbReference type="NCBI Taxonomy" id="447135"/>
    <lineage>
        <taxon>Eukaryota</taxon>
        <taxon>Metazoa</taxon>
        <taxon>Chordata</taxon>
        <taxon>Craniata</taxon>
        <taxon>Vertebrata</taxon>
        <taxon>Euteleostomi</taxon>
        <taxon>Mammalia</taxon>
        <taxon>Eutheria</taxon>
        <taxon>Euarchontoglires</taxon>
        <taxon>Glires</taxon>
        <taxon>Rodentia</taxon>
        <taxon>Myomorpha</taxon>
        <taxon>Muroidea</taxon>
        <taxon>Cricetidae</taxon>
        <taxon>Arvicolinae</taxon>
        <taxon>Myodes</taxon>
    </lineage>
</organism>
<dbReference type="SUPFAM" id="SSF54373">
    <property type="entry name" value="FAD-linked reductases, C-terminal domain"/>
    <property type="match status" value="1"/>
</dbReference>
<dbReference type="GO" id="GO:0004729">
    <property type="term" value="F:oxygen-dependent protoporphyrinogen oxidase activity"/>
    <property type="evidence" value="ECO:0007669"/>
    <property type="project" value="UniProtKB-UniRule"/>
</dbReference>
<keyword evidence="9 11" id="KW-0627">Porphyrin biosynthesis</keyword>
<dbReference type="EC" id="1.3.3.4" evidence="4 11"/>
<evidence type="ECO:0000313" key="13">
    <source>
        <dbReference type="EMBL" id="KAK7798343.1"/>
    </source>
</evidence>
<evidence type="ECO:0000256" key="9">
    <source>
        <dbReference type="ARBA" id="ARBA00023244"/>
    </source>
</evidence>
<protein>
    <recommendedName>
        <fullName evidence="4 11">Protoporphyrinogen oxidase</fullName>
        <ecNumber evidence="4 11">1.3.3.4</ecNumber>
    </recommendedName>
</protein>
<dbReference type="PANTHER" id="PTHR42923:SF3">
    <property type="entry name" value="PROTOPORPHYRINOGEN OXIDASE"/>
    <property type="match status" value="1"/>
</dbReference>
<proteinExistence type="inferred from homology"/>
<comment type="cofactor">
    <cofactor evidence="11">
        <name>FAD</name>
        <dbReference type="ChEBI" id="CHEBI:57692"/>
    </cofactor>
    <text evidence="11">Binds 1 FAD per subunit.</text>
</comment>
<dbReference type="Gene3D" id="3.50.50.60">
    <property type="entry name" value="FAD/NAD(P)-binding domain"/>
    <property type="match status" value="3"/>
</dbReference>
<evidence type="ECO:0000256" key="11">
    <source>
        <dbReference type="RuleBase" id="RU367069"/>
    </source>
</evidence>
<dbReference type="SUPFAM" id="SSF51905">
    <property type="entry name" value="FAD/NAD(P)-binding domain"/>
    <property type="match status" value="1"/>
</dbReference>
<comment type="catalytic activity">
    <reaction evidence="10 11">
        <text>protoporphyrinogen IX + 3 O2 = protoporphyrin IX + 3 H2O2</text>
        <dbReference type="Rhea" id="RHEA:25576"/>
        <dbReference type="ChEBI" id="CHEBI:15379"/>
        <dbReference type="ChEBI" id="CHEBI:16240"/>
        <dbReference type="ChEBI" id="CHEBI:57306"/>
        <dbReference type="ChEBI" id="CHEBI:57307"/>
        <dbReference type="EC" id="1.3.3.4"/>
    </reaction>
</comment>
<evidence type="ECO:0000256" key="2">
    <source>
        <dbReference type="ARBA" id="ARBA00005073"/>
    </source>
</evidence>
<dbReference type="NCBIfam" id="TIGR00562">
    <property type="entry name" value="proto_IX_ox"/>
    <property type="match status" value="1"/>
</dbReference>
<dbReference type="InterPro" id="IPR036188">
    <property type="entry name" value="FAD/NAD-bd_sf"/>
</dbReference>
<evidence type="ECO:0000256" key="3">
    <source>
        <dbReference type="ARBA" id="ARBA00010551"/>
    </source>
</evidence>
<comment type="caution">
    <text evidence="13">The sequence shown here is derived from an EMBL/GenBank/DDBJ whole genome shotgun (WGS) entry which is preliminary data.</text>
</comment>
<accession>A0AAW0H6X5</accession>
<dbReference type="AlphaFoldDB" id="A0AAW0H6X5"/>
<keyword evidence="14" id="KW-1185">Reference proteome</keyword>
<evidence type="ECO:0000256" key="10">
    <source>
        <dbReference type="ARBA" id="ARBA00047554"/>
    </source>
</evidence>
<comment type="function">
    <text evidence="1 11">Catalyzes the 6-electron oxidation of protoporphyrinogen-IX to form protoporphyrin-IX.</text>
</comment>
<dbReference type="InterPro" id="IPR002937">
    <property type="entry name" value="Amino_oxidase"/>
</dbReference>
<evidence type="ECO:0000256" key="8">
    <source>
        <dbReference type="ARBA" id="ARBA00023133"/>
    </source>
</evidence>
<comment type="similarity">
    <text evidence="3 11">Belongs to the protoporphyrinogen/coproporphyrinogen oxidase family. Protoporphyrinogen oxidase subfamily.</text>
</comment>
<evidence type="ECO:0000256" key="6">
    <source>
        <dbReference type="ARBA" id="ARBA00022827"/>
    </source>
</evidence>
<feature type="domain" description="Amine oxidase" evidence="12">
    <location>
        <begin position="93"/>
        <end position="433"/>
    </location>
</feature>
<evidence type="ECO:0000256" key="1">
    <source>
        <dbReference type="ARBA" id="ARBA00002600"/>
    </source>
</evidence>
<evidence type="ECO:0000256" key="4">
    <source>
        <dbReference type="ARBA" id="ARBA00012867"/>
    </source>
</evidence>
<keyword evidence="5 11" id="KW-0285">Flavoprotein</keyword>
<keyword evidence="6 11" id="KW-0274">FAD</keyword>
<evidence type="ECO:0000313" key="14">
    <source>
        <dbReference type="Proteomes" id="UP001488838"/>
    </source>
</evidence>
<keyword evidence="7 11" id="KW-0560">Oxidoreductase</keyword>
<dbReference type="EMBL" id="JBBHLL010000707">
    <property type="protein sequence ID" value="KAK7798343.1"/>
    <property type="molecule type" value="Genomic_DNA"/>
</dbReference>
<evidence type="ECO:0000259" key="12">
    <source>
        <dbReference type="Pfam" id="PF01593"/>
    </source>
</evidence>
<dbReference type="Proteomes" id="UP001488838">
    <property type="component" value="Unassembled WGS sequence"/>
</dbReference>
<dbReference type="InterPro" id="IPR050464">
    <property type="entry name" value="Zeta_carotene_desat/Oxidored"/>
</dbReference>
<dbReference type="GO" id="GO:0006782">
    <property type="term" value="P:protoporphyrinogen IX biosynthetic process"/>
    <property type="evidence" value="ECO:0007669"/>
    <property type="project" value="UniProtKB-UniRule"/>
</dbReference>
<sequence>MGRTVIVLGGGISGLVASYHLIRGPCPPKVILVEGSKRLGGWIRSVRGSDGAIFELGPRGIRPAGVLGARTLLLVSVLWNVPSLTLKVASLAMDSLCRGVFAGNSRELSVRSCFPSLFQAEQAHRSILLGLLLGAGRSPQPDSSLIRQARAERWSQWSLRGGLEMLPQALHNHLTSKGVTVFRGQPVCGLSLQPEGRWKVSLGDSSLEADHIISAIPAAVLSKLLPAEAAPLAHVLSTITAVSVAVVNLQYQGACLPVQGFGHLVPSSEDPTVLGVVYDSVAFPEQDGNPPGLRVTVREGNFAYSGVSKDSSVPLEARQDGRCCISSQVMLGGYWLQKLEANGHELSPELFQQQAQEAVATQLGLKERPSHCLVHLHKNCIPQYTLGHWQKLESAMHFLTAQRLPLTLAGASYEGVAVNDCIESGRQAAVAVLGTESNS</sequence>
<dbReference type="PANTHER" id="PTHR42923">
    <property type="entry name" value="PROTOPORPHYRINOGEN OXIDASE"/>
    <property type="match status" value="1"/>
</dbReference>
<comment type="pathway">
    <text evidence="2 11">Porphyrin-containing compound metabolism; protoporphyrin-IX biosynthesis; protoporphyrin-IX from protoporphyrinogen-IX: step 1/1.</text>
</comment>